<reference evidence="2 3" key="1">
    <citation type="submission" date="2018-10" db="EMBL/GenBank/DDBJ databases">
        <title>Draft genome sequence of the microsporidian Tubulinosema ratisbonensis.</title>
        <authorList>
            <person name="Polonais V."/>
            <person name="Peyretaillade E."/>
            <person name="Niehus S."/>
            <person name="Wawrzyniak I."/>
            <person name="Franchet A."/>
            <person name="Gaspin C."/>
            <person name="Reichstadt M."/>
            <person name="Belser C."/>
            <person name="Labadie K."/>
            <person name="Delbac F."/>
            <person name="Ferrandon D."/>
        </authorList>
    </citation>
    <scope>NUCLEOTIDE SEQUENCE [LARGE SCALE GENOMIC DNA]</scope>
    <source>
        <strain evidence="2 3">Franzen</strain>
    </source>
</reference>
<dbReference type="Proteomes" id="UP000282876">
    <property type="component" value="Unassembled WGS sequence"/>
</dbReference>
<dbReference type="EMBL" id="RCSS01000796">
    <property type="protein sequence ID" value="RVD90721.1"/>
    <property type="molecule type" value="Genomic_DNA"/>
</dbReference>
<organism evidence="2 3">
    <name type="scientific">Tubulinosema ratisbonensis</name>
    <dbReference type="NCBI Taxonomy" id="291195"/>
    <lineage>
        <taxon>Eukaryota</taxon>
        <taxon>Fungi</taxon>
        <taxon>Fungi incertae sedis</taxon>
        <taxon>Microsporidia</taxon>
        <taxon>Tubulinosematoidea</taxon>
        <taxon>Tubulinosematidae</taxon>
        <taxon>Tubulinosema</taxon>
    </lineage>
</organism>
<comment type="similarity">
    <text evidence="1">Belongs to the GINS1/PSF1 family.</text>
</comment>
<evidence type="ECO:0000313" key="3">
    <source>
        <dbReference type="Proteomes" id="UP000282876"/>
    </source>
</evidence>
<comment type="caution">
    <text evidence="2">The sequence shown here is derived from an EMBL/GenBank/DDBJ whole genome shotgun (WGS) entry which is preliminary data.</text>
</comment>
<dbReference type="OrthoDB" id="10252587at2759"/>
<dbReference type="GO" id="GO:0000811">
    <property type="term" value="C:GINS complex"/>
    <property type="evidence" value="ECO:0007669"/>
    <property type="project" value="UniProtKB-UniRule"/>
</dbReference>
<keyword evidence="3" id="KW-1185">Reference proteome</keyword>
<dbReference type="GO" id="GO:1902983">
    <property type="term" value="P:DNA strand elongation involved in mitotic DNA replication"/>
    <property type="evidence" value="ECO:0007669"/>
    <property type="project" value="TreeGrafter"/>
</dbReference>
<dbReference type="AlphaFoldDB" id="A0A437AHS3"/>
<comment type="subunit">
    <text evidence="1">Component of the GINS complex.</text>
</comment>
<evidence type="ECO:0000313" key="2">
    <source>
        <dbReference type="EMBL" id="RVD90721.1"/>
    </source>
</evidence>
<sequence>MKLGEPATKLLKELTKQNLSTNKKDLILQIEEENTFLTSKLIELQTTTEEENLNKEISYNFLLINNQLKRNLRIIKAYKFNLIKQIIDLIYKNEIKDLSLENKNIFNKIKSYFETRIGEFSFLDYAFNEPPLRLYIQIYTKRDCGVVFDGDNLIELKENRFYYVKKCLVEHLIGLDYVEIIE</sequence>
<dbReference type="PANTHER" id="PTHR12914">
    <property type="entry name" value="PARTNER OF SLD5"/>
    <property type="match status" value="1"/>
</dbReference>
<keyword evidence="1" id="KW-0235">DNA replication</keyword>
<keyword evidence="1" id="KW-0539">Nucleus</keyword>
<dbReference type="InterPro" id="IPR005339">
    <property type="entry name" value="GINS_Psf1"/>
</dbReference>
<evidence type="ECO:0000256" key="1">
    <source>
        <dbReference type="RuleBase" id="RU368085"/>
    </source>
</evidence>
<proteinExistence type="inferred from homology"/>
<comment type="subcellular location">
    <subcellularLocation>
        <location evidence="1">Nucleus</location>
    </subcellularLocation>
</comment>
<gene>
    <name evidence="2" type="ORF">TUBRATIS_28480</name>
</gene>
<dbReference type="VEuPathDB" id="MicrosporidiaDB:TUBRATIS_28480"/>
<comment type="function">
    <text evidence="1">Required for correct functioning of the GINS complex, a complex that plays an essential role in the initiation of DNA replication, and progression of DNA replication forks. GINS complex seems to bind preferentially to single-stranded DNA.</text>
</comment>
<name>A0A437AHS3_9MICR</name>
<accession>A0A437AHS3</accession>
<protein>
    <recommendedName>
        <fullName evidence="1">DNA replication complex GINS protein PSF1</fullName>
    </recommendedName>
</protein>
<dbReference type="PANTHER" id="PTHR12914:SF2">
    <property type="entry name" value="DNA REPLICATION COMPLEX GINS PROTEIN PSF1"/>
    <property type="match status" value="1"/>
</dbReference>
<dbReference type="STRING" id="291195.A0A437AHS3"/>